<dbReference type="EMBL" id="CATQJL010000026">
    <property type="protein sequence ID" value="CAJ0592225.1"/>
    <property type="molecule type" value="Genomic_DNA"/>
</dbReference>
<protein>
    <recommendedName>
        <fullName evidence="2">HNH nuclease domain-containing protein</fullName>
    </recommendedName>
</protein>
<evidence type="ECO:0000313" key="3">
    <source>
        <dbReference type="EMBL" id="CAJ0592225.1"/>
    </source>
</evidence>
<accession>A0AA36GKF9</accession>
<reference evidence="3" key="1">
    <citation type="submission" date="2023-07" db="EMBL/GenBank/DDBJ databases">
        <authorList>
            <consortium name="CYATHOMIX"/>
        </authorList>
    </citation>
    <scope>NUCLEOTIDE SEQUENCE</scope>
    <source>
        <strain evidence="3">N/A</strain>
    </source>
</reference>
<proteinExistence type="predicted"/>
<evidence type="ECO:0000256" key="1">
    <source>
        <dbReference type="SAM" id="Coils"/>
    </source>
</evidence>
<organism evidence="3 4">
    <name type="scientific">Cylicocyclus nassatus</name>
    <name type="common">Nematode worm</name>
    <dbReference type="NCBI Taxonomy" id="53992"/>
    <lineage>
        <taxon>Eukaryota</taxon>
        <taxon>Metazoa</taxon>
        <taxon>Ecdysozoa</taxon>
        <taxon>Nematoda</taxon>
        <taxon>Chromadorea</taxon>
        <taxon>Rhabditida</taxon>
        <taxon>Rhabditina</taxon>
        <taxon>Rhabditomorpha</taxon>
        <taxon>Strongyloidea</taxon>
        <taxon>Strongylidae</taxon>
        <taxon>Cylicocyclus</taxon>
    </lineage>
</organism>
<dbReference type="Pfam" id="PF13392">
    <property type="entry name" value="HNH_3"/>
    <property type="match status" value="1"/>
</dbReference>
<comment type="caution">
    <text evidence="3">The sequence shown here is derived from an EMBL/GenBank/DDBJ whole genome shotgun (WGS) entry which is preliminary data.</text>
</comment>
<name>A0AA36GKF9_CYLNA</name>
<gene>
    <name evidence="3" type="ORF">CYNAS_LOCUS4208</name>
</gene>
<dbReference type="AlphaFoldDB" id="A0AA36GKF9"/>
<dbReference type="InterPro" id="IPR044925">
    <property type="entry name" value="His-Me_finger_sf"/>
</dbReference>
<dbReference type="Proteomes" id="UP001176961">
    <property type="component" value="Unassembled WGS sequence"/>
</dbReference>
<feature type="domain" description="HNH nuclease" evidence="2">
    <location>
        <begin position="68"/>
        <end position="111"/>
    </location>
</feature>
<sequence>MGTKNESFADFVCSQKFISGEWYLIPYEGKIFNKKHKEVTGCPYQDGDNKRYVIGTKWHGITTHIIKSRAIWIGAHGGVVPSPEMQIDHIDGNTSNDCIDNLRLTTQSQNMGNLATLHKRLGEGNPNAKLTEDDVREIRFYNDIQNVAGKEFIEAYRKQNEIDELKKRLSELEGELQELLAKLVGKQDEVFAVTDLKPYRVVDADYVKANLPAVYSKLIKCSNTSIGKIMSEHYTQDELNQYLANINPDMFQKLSSISVTDLEKELGKQRVKMLEGKGVHIQTKMSSSTKVVLKEPDKYKNPLLENDE</sequence>
<dbReference type="InterPro" id="IPR003615">
    <property type="entry name" value="HNH_nuc"/>
</dbReference>
<dbReference type="Gene3D" id="3.90.75.20">
    <property type="match status" value="1"/>
</dbReference>
<keyword evidence="4" id="KW-1185">Reference proteome</keyword>
<keyword evidence="1" id="KW-0175">Coiled coil</keyword>
<evidence type="ECO:0000313" key="4">
    <source>
        <dbReference type="Proteomes" id="UP001176961"/>
    </source>
</evidence>
<feature type="coiled-coil region" evidence="1">
    <location>
        <begin position="155"/>
        <end position="189"/>
    </location>
</feature>
<dbReference type="SUPFAM" id="SSF54060">
    <property type="entry name" value="His-Me finger endonucleases"/>
    <property type="match status" value="1"/>
</dbReference>
<evidence type="ECO:0000259" key="2">
    <source>
        <dbReference type="Pfam" id="PF13392"/>
    </source>
</evidence>